<proteinExistence type="predicted"/>
<keyword evidence="2" id="KW-0808">Transferase</keyword>
<dbReference type="GO" id="GO:0003723">
    <property type="term" value="F:RNA binding"/>
    <property type="evidence" value="ECO:0007669"/>
    <property type="project" value="InterPro"/>
</dbReference>
<name>A0A1F6D9A7_9BACT</name>
<dbReference type="PANTHER" id="PTHR46429:SF1">
    <property type="entry name" value="23S RRNA (GUANOSINE-2'-O-)-METHYLTRANSFERASE RLMB"/>
    <property type="match status" value="1"/>
</dbReference>
<evidence type="ECO:0000256" key="1">
    <source>
        <dbReference type="ARBA" id="ARBA00022603"/>
    </source>
</evidence>
<protein>
    <recommendedName>
        <fullName evidence="3">tRNA/rRNA methyltransferase SpoU type domain-containing protein</fullName>
    </recommendedName>
</protein>
<dbReference type="GO" id="GO:0032259">
    <property type="term" value="P:methylation"/>
    <property type="evidence" value="ECO:0007669"/>
    <property type="project" value="UniProtKB-KW"/>
</dbReference>
<dbReference type="InterPro" id="IPR029028">
    <property type="entry name" value="Alpha/beta_knot_MTases"/>
</dbReference>
<sequence length="167" mass="18763">MEIAILLHNIRSAHNVGSIFRTADAAGVSKVYLAGLTPAPLDRFGRVQKEIKKTALGAEMYVVWERVSPTNIISTLQKKGWKVVGVEQDERAREHRTFRVRRPTLFVFGNEVRGLPKSIRSACDTLIEIPMRGAVVRQAHHPRYTRRGKESLNVSVAAGIILFHARQ</sequence>
<dbReference type="GO" id="GO:0005829">
    <property type="term" value="C:cytosol"/>
    <property type="evidence" value="ECO:0007669"/>
    <property type="project" value="TreeGrafter"/>
</dbReference>
<evidence type="ECO:0000313" key="5">
    <source>
        <dbReference type="Proteomes" id="UP000177958"/>
    </source>
</evidence>
<gene>
    <name evidence="4" type="ORF">A2853_03320</name>
</gene>
<feature type="domain" description="tRNA/rRNA methyltransferase SpoU type" evidence="3">
    <location>
        <begin position="3"/>
        <end position="135"/>
    </location>
</feature>
<dbReference type="PANTHER" id="PTHR46429">
    <property type="entry name" value="23S RRNA (GUANOSINE-2'-O-)-METHYLTRANSFERASE RLMB"/>
    <property type="match status" value="1"/>
</dbReference>
<accession>A0A1F6D9A7</accession>
<dbReference type="Gene3D" id="3.40.1280.10">
    <property type="match status" value="1"/>
</dbReference>
<evidence type="ECO:0000256" key="2">
    <source>
        <dbReference type="ARBA" id="ARBA00022679"/>
    </source>
</evidence>
<comment type="caution">
    <text evidence="4">The sequence shown here is derived from an EMBL/GenBank/DDBJ whole genome shotgun (WGS) entry which is preliminary data.</text>
</comment>
<dbReference type="AlphaFoldDB" id="A0A1F6D9A7"/>
<dbReference type="SUPFAM" id="SSF75217">
    <property type="entry name" value="alpha/beta knot"/>
    <property type="match status" value="1"/>
</dbReference>
<keyword evidence="1" id="KW-0489">Methyltransferase</keyword>
<dbReference type="GO" id="GO:0006396">
    <property type="term" value="P:RNA processing"/>
    <property type="evidence" value="ECO:0007669"/>
    <property type="project" value="InterPro"/>
</dbReference>
<dbReference type="Proteomes" id="UP000177958">
    <property type="component" value="Unassembled WGS sequence"/>
</dbReference>
<reference evidence="4 5" key="1">
    <citation type="journal article" date="2016" name="Nat. Commun.">
        <title>Thousands of microbial genomes shed light on interconnected biogeochemical processes in an aquifer system.</title>
        <authorList>
            <person name="Anantharaman K."/>
            <person name="Brown C.T."/>
            <person name="Hug L.A."/>
            <person name="Sharon I."/>
            <person name="Castelle C.J."/>
            <person name="Probst A.J."/>
            <person name="Thomas B.C."/>
            <person name="Singh A."/>
            <person name="Wilkins M.J."/>
            <person name="Karaoz U."/>
            <person name="Brodie E.L."/>
            <person name="Williams K.H."/>
            <person name="Hubbard S.S."/>
            <person name="Banfield J.F."/>
        </authorList>
    </citation>
    <scope>NUCLEOTIDE SEQUENCE [LARGE SCALE GENOMIC DNA]</scope>
</reference>
<evidence type="ECO:0000259" key="3">
    <source>
        <dbReference type="Pfam" id="PF00588"/>
    </source>
</evidence>
<organism evidence="4 5">
    <name type="scientific">Candidatus Kaiserbacteria bacterium RIFCSPHIGHO2_01_FULL_55_17</name>
    <dbReference type="NCBI Taxonomy" id="1798484"/>
    <lineage>
        <taxon>Bacteria</taxon>
        <taxon>Candidatus Kaiseribacteriota</taxon>
    </lineage>
</organism>
<dbReference type="InterPro" id="IPR001537">
    <property type="entry name" value="SpoU_MeTrfase"/>
</dbReference>
<evidence type="ECO:0000313" key="4">
    <source>
        <dbReference type="EMBL" id="OGG57931.1"/>
    </source>
</evidence>
<dbReference type="EMBL" id="MFKX01000008">
    <property type="protein sequence ID" value="OGG57931.1"/>
    <property type="molecule type" value="Genomic_DNA"/>
</dbReference>
<dbReference type="Pfam" id="PF00588">
    <property type="entry name" value="SpoU_methylase"/>
    <property type="match status" value="1"/>
</dbReference>
<dbReference type="InterPro" id="IPR004441">
    <property type="entry name" value="rRNA_MeTrfase_TrmH"/>
</dbReference>
<dbReference type="GO" id="GO:0008173">
    <property type="term" value="F:RNA methyltransferase activity"/>
    <property type="evidence" value="ECO:0007669"/>
    <property type="project" value="InterPro"/>
</dbReference>
<dbReference type="InterPro" id="IPR029026">
    <property type="entry name" value="tRNA_m1G_MTases_N"/>
</dbReference>